<dbReference type="GO" id="GO:0042274">
    <property type="term" value="P:ribosomal small subunit biogenesis"/>
    <property type="evidence" value="ECO:0007669"/>
    <property type="project" value="UniProtKB-UniRule"/>
</dbReference>
<evidence type="ECO:0000256" key="5">
    <source>
        <dbReference type="ARBA" id="ARBA00022741"/>
    </source>
</evidence>
<keyword evidence="8 10" id="KW-0694">RNA-binding</keyword>
<dbReference type="PANTHER" id="PTHR32120:SF10">
    <property type="entry name" value="SMALL RIBOSOMAL SUBUNIT BIOGENESIS GTPASE RSGA"/>
    <property type="match status" value="1"/>
</dbReference>
<keyword evidence="2 10" id="KW-0690">Ribosome biogenesis</keyword>
<dbReference type="InterPro" id="IPR030378">
    <property type="entry name" value="G_CP_dom"/>
</dbReference>
<comment type="subcellular location">
    <subcellularLocation>
        <location evidence="10">Cytoplasm</location>
    </subcellularLocation>
</comment>
<dbReference type="GO" id="GO:0005525">
    <property type="term" value="F:GTP binding"/>
    <property type="evidence" value="ECO:0007669"/>
    <property type="project" value="UniProtKB-UniRule"/>
</dbReference>
<evidence type="ECO:0000313" key="13">
    <source>
        <dbReference type="EMBL" id="TWH83910.1"/>
    </source>
</evidence>
<dbReference type="GO" id="GO:0019843">
    <property type="term" value="F:rRNA binding"/>
    <property type="evidence" value="ECO:0007669"/>
    <property type="project" value="UniProtKB-KW"/>
</dbReference>
<keyword evidence="6 10" id="KW-0378">Hydrolase</keyword>
<protein>
    <recommendedName>
        <fullName evidence="10">Small ribosomal subunit biogenesis GTPase RsgA</fullName>
        <ecNumber evidence="10">3.6.1.-</ecNumber>
    </recommendedName>
</protein>
<comment type="function">
    <text evidence="10">One of several proteins that assist in the late maturation steps of the functional core of the 30S ribosomal subunit. Helps release RbfA from mature subunits. May play a role in the assembly of ribosomal proteins into the subunit. Circularly permuted GTPase that catalyzes slow GTP hydrolysis, GTPase activity is stimulated by the 30S ribosomal subunit.</text>
</comment>
<feature type="binding site" evidence="10">
    <location>
        <position position="285"/>
    </location>
    <ligand>
        <name>Zn(2+)</name>
        <dbReference type="ChEBI" id="CHEBI:29105"/>
    </ligand>
</feature>
<dbReference type="GO" id="GO:0046872">
    <property type="term" value="F:metal ion binding"/>
    <property type="evidence" value="ECO:0007669"/>
    <property type="project" value="UniProtKB-KW"/>
</dbReference>
<feature type="domain" description="CP-type G" evidence="12">
    <location>
        <begin position="103"/>
        <end position="259"/>
    </location>
</feature>
<dbReference type="OrthoDB" id="9809485at2"/>
<comment type="subunit">
    <text evidence="10">Monomer. Associates with 30S ribosomal subunit, binds 16S rRNA.</text>
</comment>
<feature type="binding site" evidence="10">
    <location>
        <position position="280"/>
    </location>
    <ligand>
        <name>Zn(2+)</name>
        <dbReference type="ChEBI" id="CHEBI:29105"/>
    </ligand>
</feature>
<dbReference type="InterPro" id="IPR012340">
    <property type="entry name" value="NA-bd_OB-fold"/>
</dbReference>
<evidence type="ECO:0000256" key="8">
    <source>
        <dbReference type="ARBA" id="ARBA00022884"/>
    </source>
</evidence>
<evidence type="ECO:0000256" key="3">
    <source>
        <dbReference type="ARBA" id="ARBA00022723"/>
    </source>
</evidence>
<feature type="binding site" evidence="10">
    <location>
        <position position="287"/>
    </location>
    <ligand>
        <name>Zn(2+)</name>
        <dbReference type="ChEBI" id="CHEBI:29105"/>
    </ligand>
</feature>
<evidence type="ECO:0000256" key="9">
    <source>
        <dbReference type="ARBA" id="ARBA00023134"/>
    </source>
</evidence>
<keyword evidence="3 10" id="KW-0479">Metal-binding</keyword>
<keyword evidence="14" id="KW-1185">Reference proteome</keyword>
<dbReference type="InterPro" id="IPR027417">
    <property type="entry name" value="P-loop_NTPase"/>
</dbReference>
<feature type="domain" description="EngC GTPase" evidence="11">
    <location>
        <begin position="111"/>
        <end position="257"/>
    </location>
</feature>
<evidence type="ECO:0000259" key="12">
    <source>
        <dbReference type="PROSITE" id="PS51721"/>
    </source>
</evidence>
<comment type="caution">
    <text evidence="13">The sequence shown here is derived from an EMBL/GenBank/DDBJ whole genome shotgun (WGS) entry which is preliminary data.</text>
</comment>
<evidence type="ECO:0000256" key="1">
    <source>
        <dbReference type="ARBA" id="ARBA00022490"/>
    </source>
</evidence>
<dbReference type="InterPro" id="IPR010914">
    <property type="entry name" value="RsgA_GTPase_dom"/>
</dbReference>
<keyword evidence="4 10" id="KW-0699">rRNA-binding</keyword>
<evidence type="ECO:0000256" key="6">
    <source>
        <dbReference type="ARBA" id="ARBA00022801"/>
    </source>
</evidence>
<dbReference type="SUPFAM" id="SSF52540">
    <property type="entry name" value="P-loop containing nucleoside triphosphate hydrolases"/>
    <property type="match status" value="1"/>
</dbReference>
<dbReference type="GO" id="GO:0005737">
    <property type="term" value="C:cytoplasm"/>
    <property type="evidence" value="ECO:0007669"/>
    <property type="project" value="UniProtKB-SubCell"/>
</dbReference>
<keyword evidence="1 10" id="KW-0963">Cytoplasm</keyword>
<dbReference type="Gene3D" id="3.40.50.300">
    <property type="entry name" value="P-loop containing nucleotide triphosphate hydrolases"/>
    <property type="match status" value="1"/>
</dbReference>
<dbReference type="HAMAP" id="MF_01820">
    <property type="entry name" value="GTPase_RsgA"/>
    <property type="match status" value="1"/>
</dbReference>
<dbReference type="RefSeq" id="WP_145079531.1">
    <property type="nucleotide sequence ID" value="NZ_DAMBUX010000006.1"/>
</dbReference>
<dbReference type="PROSITE" id="PS50936">
    <property type="entry name" value="ENGC_GTPASE"/>
    <property type="match status" value="1"/>
</dbReference>
<evidence type="ECO:0000256" key="4">
    <source>
        <dbReference type="ARBA" id="ARBA00022730"/>
    </source>
</evidence>
<evidence type="ECO:0000256" key="2">
    <source>
        <dbReference type="ARBA" id="ARBA00022517"/>
    </source>
</evidence>
<gene>
    <name evidence="10" type="primary">rsgA</name>
    <name evidence="13" type="ORF">LY60_00528</name>
</gene>
<dbReference type="EC" id="3.6.1.-" evidence="10"/>
<dbReference type="PROSITE" id="PS51721">
    <property type="entry name" value="G_CP"/>
    <property type="match status" value="1"/>
</dbReference>
<evidence type="ECO:0000259" key="11">
    <source>
        <dbReference type="PROSITE" id="PS50936"/>
    </source>
</evidence>
<proteinExistence type="inferred from homology"/>
<name>A0A562JL49_9FIRM</name>
<dbReference type="PANTHER" id="PTHR32120">
    <property type="entry name" value="SMALL RIBOSOMAL SUBUNIT BIOGENESIS GTPASE RSGA"/>
    <property type="match status" value="1"/>
</dbReference>
<comment type="cofactor">
    <cofactor evidence="10">
        <name>Zn(2+)</name>
        <dbReference type="ChEBI" id="CHEBI:29105"/>
    </cofactor>
    <text evidence="10">Binds 1 zinc ion per subunit.</text>
</comment>
<dbReference type="CDD" id="cd01854">
    <property type="entry name" value="YjeQ_EngC"/>
    <property type="match status" value="1"/>
</dbReference>
<accession>A0A562JL49</accession>
<comment type="similarity">
    <text evidence="10">Belongs to the TRAFAC class YlqF/YawG GTPase family. RsgA subfamily.</text>
</comment>
<dbReference type="GO" id="GO:0003924">
    <property type="term" value="F:GTPase activity"/>
    <property type="evidence" value="ECO:0007669"/>
    <property type="project" value="UniProtKB-UniRule"/>
</dbReference>
<sequence length="358" mass="39879">MNKIDMKEYGLNERFMNEAVLYEGLAAGRIISQFKDLYKAVTEDGEITAQVSGKFRYNAATISDFPAVGDFVMLDKKVMDGNSIIHHVLTRKSAFVRKASGTGNDEQIVAANIDTVFICMSLNNDFNLRRLERYIGIGWDSGAVPVVVLTKADLCKNLDERLSELEEVCLGLDVIITSSMSEDGYLCVTKYIEHGKTVAFIGSSGVGKTTLINRLLGEDVYETKGLRNDDKGRHTTTRRELIMLPGRGVVIDTPGMRELGIESADLEKTFSDIDALSEDCRFRDCTHTNEPGCAVKNAIENGSLSEERLLSYHKLKKEAGYEGLNSRQIESKKINEMFKSVGGMKNARKMIKEKNKNK</sequence>
<evidence type="ECO:0000256" key="10">
    <source>
        <dbReference type="HAMAP-Rule" id="MF_01820"/>
    </source>
</evidence>
<dbReference type="Proteomes" id="UP000315343">
    <property type="component" value="Unassembled WGS sequence"/>
</dbReference>
<keyword evidence="5 10" id="KW-0547">Nucleotide-binding</keyword>
<dbReference type="EMBL" id="VLKH01000001">
    <property type="protein sequence ID" value="TWH83910.1"/>
    <property type="molecule type" value="Genomic_DNA"/>
</dbReference>
<dbReference type="Gene3D" id="1.10.40.50">
    <property type="entry name" value="Probable gtpase engc, domain 3"/>
    <property type="match status" value="1"/>
</dbReference>
<evidence type="ECO:0000313" key="14">
    <source>
        <dbReference type="Proteomes" id="UP000315343"/>
    </source>
</evidence>
<dbReference type="InterPro" id="IPR004881">
    <property type="entry name" value="Ribosome_biogen_GTPase_RsgA"/>
</dbReference>
<reference evidence="13 14" key="1">
    <citation type="submission" date="2019-07" db="EMBL/GenBank/DDBJ databases">
        <title>Genomic Encyclopedia of Type Strains, Phase I: the one thousand microbial genomes (KMG-I) project.</title>
        <authorList>
            <person name="Kyrpides N."/>
        </authorList>
    </citation>
    <scope>NUCLEOTIDE SEQUENCE [LARGE SCALE GENOMIC DNA]</scope>
    <source>
        <strain evidence="13 14">DSM 13558</strain>
    </source>
</reference>
<organism evidence="13 14">
    <name type="scientific">Sedimentibacter saalensis</name>
    <dbReference type="NCBI Taxonomy" id="130788"/>
    <lineage>
        <taxon>Bacteria</taxon>
        <taxon>Bacillati</taxon>
        <taxon>Bacillota</taxon>
        <taxon>Tissierellia</taxon>
        <taxon>Sedimentibacter</taxon>
    </lineage>
</organism>
<dbReference type="NCBIfam" id="TIGR00157">
    <property type="entry name" value="ribosome small subunit-dependent GTPase A"/>
    <property type="match status" value="1"/>
</dbReference>
<evidence type="ECO:0000256" key="7">
    <source>
        <dbReference type="ARBA" id="ARBA00022833"/>
    </source>
</evidence>
<feature type="binding site" evidence="10">
    <location>
        <begin position="150"/>
        <end position="153"/>
    </location>
    <ligand>
        <name>GTP</name>
        <dbReference type="ChEBI" id="CHEBI:37565"/>
    </ligand>
</feature>
<keyword evidence="9 10" id="KW-0342">GTP-binding</keyword>
<feature type="binding site" evidence="10">
    <location>
        <begin position="202"/>
        <end position="210"/>
    </location>
    <ligand>
        <name>GTP</name>
        <dbReference type="ChEBI" id="CHEBI:37565"/>
    </ligand>
</feature>
<feature type="binding site" evidence="10">
    <location>
        <position position="293"/>
    </location>
    <ligand>
        <name>Zn(2+)</name>
        <dbReference type="ChEBI" id="CHEBI:29105"/>
    </ligand>
</feature>
<dbReference type="AlphaFoldDB" id="A0A562JL49"/>
<dbReference type="Pfam" id="PF03193">
    <property type="entry name" value="RsgA_GTPase"/>
    <property type="match status" value="1"/>
</dbReference>
<keyword evidence="7 10" id="KW-0862">Zinc</keyword>
<dbReference type="SUPFAM" id="SSF50249">
    <property type="entry name" value="Nucleic acid-binding proteins"/>
    <property type="match status" value="1"/>
</dbReference>